<proteinExistence type="predicted"/>
<keyword evidence="2" id="KW-1185">Reference proteome</keyword>
<evidence type="ECO:0000313" key="1">
    <source>
        <dbReference type="EMBL" id="KAH3815954.1"/>
    </source>
</evidence>
<dbReference type="EMBL" id="JAIWYP010000006">
    <property type="protein sequence ID" value="KAH3815954.1"/>
    <property type="molecule type" value="Genomic_DNA"/>
</dbReference>
<dbReference type="Proteomes" id="UP000828390">
    <property type="component" value="Unassembled WGS sequence"/>
</dbReference>
<evidence type="ECO:0000313" key="2">
    <source>
        <dbReference type="Proteomes" id="UP000828390"/>
    </source>
</evidence>
<sequence>MQIELHVTVFANGRNGRPGQMNASVGLHTCPATEDVDFAASRSMKIDINVCNTADLVLRSTECSRKVTNVNQFATMVEICFQKDVNVLSDILAFVAKRVLTFAKLFQQTSYLCLIPLSVRLKNSLRSS</sequence>
<reference evidence="1" key="1">
    <citation type="journal article" date="2019" name="bioRxiv">
        <title>The Genome of the Zebra Mussel, Dreissena polymorpha: A Resource for Invasive Species Research.</title>
        <authorList>
            <person name="McCartney M.A."/>
            <person name="Auch B."/>
            <person name="Kono T."/>
            <person name="Mallez S."/>
            <person name="Zhang Y."/>
            <person name="Obille A."/>
            <person name="Becker A."/>
            <person name="Abrahante J.E."/>
            <person name="Garbe J."/>
            <person name="Badalamenti J.P."/>
            <person name="Herman A."/>
            <person name="Mangelson H."/>
            <person name="Liachko I."/>
            <person name="Sullivan S."/>
            <person name="Sone E.D."/>
            <person name="Koren S."/>
            <person name="Silverstein K.A.T."/>
            <person name="Beckman K.B."/>
            <person name="Gohl D.M."/>
        </authorList>
    </citation>
    <scope>NUCLEOTIDE SEQUENCE</scope>
    <source>
        <strain evidence="1">Duluth1</strain>
        <tissue evidence="1">Whole animal</tissue>
    </source>
</reference>
<accession>A0A9D4GIA2</accession>
<dbReference type="AlphaFoldDB" id="A0A9D4GIA2"/>
<organism evidence="1 2">
    <name type="scientific">Dreissena polymorpha</name>
    <name type="common">Zebra mussel</name>
    <name type="synonym">Mytilus polymorpha</name>
    <dbReference type="NCBI Taxonomy" id="45954"/>
    <lineage>
        <taxon>Eukaryota</taxon>
        <taxon>Metazoa</taxon>
        <taxon>Spiralia</taxon>
        <taxon>Lophotrochozoa</taxon>
        <taxon>Mollusca</taxon>
        <taxon>Bivalvia</taxon>
        <taxon>Autobranchia</taxon>
        <taxon>Heteroconchia</taxon>
        <taxon>Euheterodonta</taxon>
        <taxon>Imparidentia</taxon>
        <taxon>Neoheterodontei</taxon>
        <taxon>Myida</taxon>
        <taxon>Dreissenoidea</taxon>
        <taxon>Dreissenidae</taxon>
        <taxon>Dreissena</taxon>
    </lineage>
</organism>
<protein>
    <submittedName>
        <fullName evidence="1">Uncharacterized protein</fullName>
    </submittedName>
</protein>
<reference evidence="1" key="2">
    <citation type="submission" date="2020-11" db="EMBL/GenBank/DDBJ databases">
        <authorList>
            <person name="McCartney M.A."/>
            <person name="Auch B."/>
            <person name="Kono T."/>
            <person name="Mallez S."/>
            <person name="Becker A."/>
            <person name="Gohl D.M."/>
            <person name="Silverstein K.A.T."/>
            <person name="Koren S."/>
            <person name="Bechman K.B."/>
            <person name="Herman A."/>
            <person name="Abrahante J.E."/>
            <person name="Garbe J."/>
        </authorList>
    </citation>
    <scope>NUCLEOTIDE SEQUENCE</scope>
    <source>
        <strain evidence="1">Duluth1</strain>
        <tissue evidence="1">Whole animal</tissue>
    </source>
</reference>
<comment type="caution">
    <text evidence="1">The sequence shown here is derived from an EMBL/GenBank/DDBJ whole genome shotgun (WGS) entry which is preliminary data.</text>
</comment>
<gene>
    <name evidence="1" type="ORF">DPMN_144493</name>
</gene>
<name>A0A9D4GIA2_DREPO</name>